<dbReference type="Pfam" id="PF13715">
    <property type="entry name" value="CarbopepD_reg_2"/>
    <property type="match status" value="1"/>
</dbReference>
<dbReference type="SUPFAM" id="SSF49464">
    <property type="entry name" value="Carboxypeptidase regulatory domain-like"/>
    <property type="match status" value="1"/>
</dbReference>
<name>A0A3D8HFU4_9BACT</name>
<proteinExistence type="predicted"/>
<evidence type="ECO:0000313" key="2">
    <source>
        <dbReference type="EMBL" id="MBC8601526.1"/>
    </source>
</evidence>
<dbReference type="Proteomes" id="UP000629596">
    <property type="component" value="Unassembled WGS sequence"/>
</dbReference>
<dbReference type="Proteomes" id="UP000256321">
    <property type="component" value="Unassembled WGS sequence"/>
</dbReference>
<evidence type="ECO:0000313" key="5">
    <source>
        <dbReference type="Proteomes" id="UP000629596"/>
    </source>
</evidence>
<keyword evidence="3" id="KW-0675">Receptor</keyword>
<dbReference type="InterPro" id="IPR041700">
    <property type="entry name" value="OMP_b-brl_3"/>
</dbReference>
<dbReference type="RefSeq" id="WP_115499015.1">
    <property type="nucleotide sequence ID" value="NZ_JACRTI010000012.1"/>
</dbReference>
<dbReference type="EMBL" id="JACRTI010000012">
    <property type="protein sequence ID" value="MBC8601526.1"/>
    <property type="molecule type" value="Genomic_DNA"/>
</dbReference>
<dbReference type="Pfam" id="PF14905">
    <property type="entry name" value="OMP_b-brl_3"/>
    <property type="match status" value="1"/>
</dbReference>
<feature type="domain" description="Outer membrane protein beta-barrel" evidence="1">
    <location>
        <begin position="367"/>
        <end position="656"/>
    </location>
</feature>
<reference evidence="2 5" key="2">
    <citation type="submission" date="2020-08" db="EMBL/GenBank/DDBJ databases">
        <title>Genome public.</title>
        <authorList>
            <person name="Liu C."/>
            <person name="Sun Q."/>
        </authorList>
    </citation>
    <scope>NUCLEOTIDE SEQUENCE [LARGE SCALE GENOMIC DNA]</scope>
    <source>
        <strain evidence="2 5">426_9</strain>
    </source>
</reference>
<dbReference type="SUPFAM" id="SSF56935">
    <property type="entry name" value="Porins"/>
    <property type="match status" value="1"/>
</dbReference>
<evidence type="ECO:0000313" key="3">
    <source>
        <dbReference type="EMBL" id="RDU49845.1"/>
    </source>
</evidence>
<dbReference type="EMBL" id="QREV01000012">
    <property type="protein sequence ID" value="RDU49845.1"/>
    <property type="molecule type" value="Genomic_DNA"/>
</dbReference>
<dbReference type="InterPro" id="IPR008969">
    <property type="entry name" value="CarboxyPept-like_regulatory"/>
</dbReference>
<organism evidence="3 4">
    <name type="scientific">Parabacteroides acidifaciens</name>
    <dbReference type="NCBI Taxonomy" id="2290935"/>
    <lineage>
        <taxon>Bacteria</taxon>
        <taxon>Pseudomonadati</taxon>
        <taxon>Bacteroidota</taxon>
        <taxon>Bacteroidia</taxon>
        <taxon>Bacteroidales</taxon>
        <taxon>Tannerellaceae</taxon>
        <taxon>Parabacteroides</taxon>
    </lineage>
</organism>
<reference evidence="3 4" key="1">
    <citation type="submission" date="2018-07" db="EMBL/GenBank/DDBJ databases">
        <title>Parabacteroides acidifaciens nov. sp., isolated from human feces.</title>
        <authorList>
            <person name="Wang Y.J."/>
        </authorList>
    </citation>
    <scope>NUCLEOTIDE SEQUENCE [LARGE SCALE GENOMIC DNA]</scope>
    <source>
        <strain evidence="3 4">426-9</strain>
    </source>
</reference>
<accession>A0A3D8HFU4</accession>
<sequence>MKTIIIAAILMLFSVGIHSQQIQIKGEIRDAGDSQPVEFANIVLQTLDSAFIAGTNSNEKGAFRLEKIKPGDYRLVVSYLGYETTYVSILGIAKSIDLGKVLLQPSSVALEEVTIKASAVRSYSDRRIAFPTDQQKQNATNGINLLSTMMLPRLQVNPLTNEVKADEGDIQFCINGIKVEALDVQALSPKEIIRVEYHDNPGVRYGNVAAVLDYIVKREMTGGSVNMNLSNSPVTVFGDDQVAVRLNHKKSEFGLQYSTRYRNFNARKEALETYNFGDGMNMQRVLNGIPTYIMETTHNTSLNYSLVEADKYYFNATLRYSFTKERKKSHSLLYEKRTPEQITDVRSGGESRSHLPSLDLYYMRTLKNKQTITANIVGTYINTDANQNYTEKEEEEVLSDVLSNVLGKKYSLIGEGIYEKNWDFGRLSSGVKHSQAWTDNTYAGTVGGNTRMKQSETYLFAEFSGKVKRLNYMGGVGIARSWFKQEGEDSYQYYSFRPKVSLQYNMTDNTFIRLGGSVGNTSPALSELSAIEQIIDTLQIRRGNPYLTPYINYNTYLNYEYKKGLFTGGINLYYWYSPDMIMEETLFENNKFIRTYANQNSWQKVSGDLNVRFGPIKNILMFNITGGVNHFISDGRTYRHTYTNLYYTASVMAMYKKFMGMFQIGSPRNNFVGETMHGGENIHLFMLRYNQGKFTAGAGIMLPFSSLYKREDENRNRYAPYKMESFSTSASRMLLLTFSWNFEFGRKYKGGNKRLNNMDTDAGIVKGDK</sequence>
<keyword evidence="5" id="KW-1185">Reference proteome</keyword>
<evidence type="ECO:0000259" key="1">
    <source>
        <dbReference type="Pfam" id="PF14905"/>
    </source>
</evidence>
<evidence type="ECO:0000313" key="4">
    <source>
        <dbReference type="Proteomes" id="UP000256321"/>
    </source>
</evidence>
<dbReference type="AlphaFoldDB" id="A0A3D8HFU4"/>
<dbReference type="Gene3D" id="2.60.40.1120">
    <property type="entry name" value="Carboxypeptidase-like, regulatory domain"/>
    <property type="match status" value="1"/>
</dbReference>
<gene>
    <name evidence="3" type="ORF">DWU89_07455</name>
    <name evidence="2" type="ORF">H8784_07290</name>
</gene>
<comment type="caution">
    <text evidence="3">The sequence shown here is derived from an EMBL/GenBank/DDBJ whole genome shotgun (WGS) entry which is preliminary data.</text>
</comment>
<protein>
    <submittedName>
        <fullName evidence="3">TonB-dependent receptor</fullName>
    </submittedName>
</protein>